<gene>
    <name evidence="1" type="ORF">CSW50_08590</name>
</gene>
<dbReference type="EMBL" id="PELM01000292">
    <property type="protein sequence ID" value="RTH01955.1"/>
    <property type="molecule type" value="Genomic_DNA"/>
</dbReference>
<evidence type="ECO:0000313" key="2">
    <source>
        <dbReference type="Proteomes" id="UP000288082"/>
    </source>
</evidence>
<sequence>MGCTRRTRSDLANGPPISRGANKIIPRLELVEERLKQLAQLWREYEARPSPETLRKLLESVGSLPTYYSPSYLIDEMGMKMPNETPKWFLAWERKARPLVRGVPYQDEAQRARRIATGLEWIEDHFRKIQGKDPGSYNTIRGNYVLHWIRREHGDALAKALAALEAFAKAEVRNIPVGRLKWVDRPAERERVPASHFLLPKERKFPYRNKDGSINCRLLRAAISRAAQHGYK</sequence>
<dbReference type="Proteomes" id="UP000288082">
    <property type="component" value="Unassembled WGS sequence"/>
</dbReference>
<organism evidence="1 2">
    <name type="scientific">Thermus scotoductus</name>
    <dbReference type="NCBI Taxonomy" id="37636"/>
    <lineage>
        <taxon>Bacteria</taxon>
        <taxon>Thermotogati</taxon>
        <taxon>Deinococcota</taxon>
        <taxon>Deinococci</taxon>
        <taxon>Thermales</taxon>
        <taxon>Thermaceae</taxon>
        <taxon>Thermus</taxon>
    </lineage>
</organism>
<dbReference type="RefSeq" id="WP_126187613.1">
    <property type="nucleotide sequence ID" value="NZ_PELM01000292.1"/>
</dbReference>
<dbReference type="AlphaFoldDB" id="A0A430R3I9"/>
<evidence type="ECO:0000313" key="1">
    <source>
        <dbReference type="EMBL" id="RTH01955.1"/>
    </source>
</evidence>
<reference evidence="1 2" key="1">
    <citation type="journal article" date="2019" name="Extremophiles">
        <title>Biogeography of thermophiles and predominance of Thermus scotoductus in domestic water heaters.</title>
        <authorList>
            <person name="Wilpiszeski R.L."/>
            <person name="Zhang Z."/>
            <person name="House C.H."/>
        </authorList>
    </citation>
    <scope>NUCLEOTIDE SEQUENCE [LARGE SCALE GENOMIC DNA]</scope>
    <source>
        <strain evidence="1 2">38_S38</strain>
    </source>
</reference>
<proteinExistence type="predicted"/>
<feature type="non-terminal residue" evidence="1">
    <location>
        <position position="232"/>
    </location>
</feature>
<name>A0A430R3I9_THESC</name>
<accession>A0A430R3I9</accession>
<comment type="caution">
    <text evidence="1">The sequence shown here is derived from an EMBL/GenBank/DDBJ whole genome shotgun (WGS) entry which is preliminary data.</text>
</comment>
<protein>
    <submittedName>
        <fullName evidence="1">Uncharacterized protein</fullName>
    </submittedName>
</protein>